<gene>
    <name evidence="1" type="ORF">XsacCFBP4641_00235</name>
</gene>
<dbReference type="RefSeq" id="WP_010344156.1">
    <property type="nucleotide sequence ID" value="NZ_CP132343.1"/>
</dbReference>
<dbReference type="GeneID" id="93879903"/>
<dbReference type="EMBL" id="MDEK01000001">
    <property type="protein sequence ID" value="PPU85062.1"/>
    <property type="molecule type" value="Genomic_DNA"/>
</dbReference>
<evidence type="ECO:0000313" key="1">
    <source>
        <dbReference type="EMBL" id="PPU85062.1"/>
    </source>
</evidence>
<protein>
    <submittedName>
        <fullName evidence="1">Cupin</fullName>
    </submittedName>
</protein>
<dbReference type="OrthoDB" id="3829432at2"/>
<proteinExistence type="predicted"/>
<sequence length="107" mass="11759">MSGVPRVLRAREFTGSRAWEALPVALLDGIGVRIHWTDQPYVWHVNDGAEVFVVLDGQVQMRWRVHGTEQAALLQAGDVFHAPEGTEHVAHPQGATRVLVVECDGSP</sequence>
<dbReference type="Gene3D" id="2.60.120.10">
    <property type="entry name" value="Jelly Rolls"/>
    <property type="match status" value="1"/>
</dbReference>
<dbReference type="Proteomes" id="UP000247346">
    <property type="component" value="Unassembled WGS sequence"/>
</dbReference>
<evidence type="ECO:0000313" key="2">
    <source>
        <dbReference type="Proteomes" id="UP000247346"/>
    </source>
</evidence>
<dbReference type="InterPro" id="IPR014710">
    <property type="entry name" value="RmlC-like_jellyroll"/>
</dbReference>
<comment type="caution">
    <text evidence="1">The sequence shown here is derived from an EMBL/GenBank/DDBJ whole genome shotgun (WGS) entry which is preliminary data.</text>
</comment>
<organism evidence="1 2">
    <name type="scientific">Xanthomonas sacchari</name>
    <dbReference type="NCBI Taxonomy" id="56458"/>
    <lineage>
        <taxon>Bacteria</taxon>
        <taxon>Pseudomonadati</taxon>
        <taxon>Pseudomonadota</taxon>
        <taxon>Gammaproteobacteria</taxon>
        <taxon>Lysobacterales</taxon>
        <taxon>Lysobacteraceae</taxon>
        <taxon>Xanthomonas</taxon>
    </lineage>
</organism>
<accession>A0A2P5Z8U0</accession>
<dbReference type="AlphaFoldDB" id="A0A2P5Z8U0"/>
<reference evidence="1 2" key="1">
    <citation type="submission" date="2016-08" db="EMBL/GenBank/DDBJ databases">
        <authorList>
            <person name="Seilhamer J.J."/>
        </authorList>
    </citation>
    <scope>NUCLEOTIDE SEQUENCE [LARGE SCALE GENOMIC DNA]</scope>
    <source>
        <strain evidence="1 2">CFBP4641</strain>
    </source>
</reference>
<name>A0A2P5Z8U0_9XANT</name>
<dbReference type="SUPFAM" id="SSF51182">
    <property type="entry name" value="RmlC-like cupins"/>
    <property type="match status" value="1"/>
</dbReference>
<dbReference type="InterPro" id="IPR011051">
    <property type="entry name" value="RmlC_Cupin_sf"/>
</dbReference>